<evidence type="ECO:0000313" key="3">
    <source>
        <dbReference type="Proteomes" id="UP000053593"/>
    </source>
</evidence>
<evidence type="ECO:0000313" key="2">
    <source>
        <dbReference type="EMBL" id="KIK51888.1"/>
    </source>
</evidence>
<protein>
    <recommendedName>
        <fullName evidence="4">Malonyl-CoA:ACP transacylase (MAT) domain-containing protein</fullName>
    </recommendedName>
</protein>
<name>A0A0D0CAK9_9AGAR</name>
<dbReference type="InterPro" id="IPR050830">
    <property type="entry name" value="Fungal_FAS"/>
</dbReference>
<dbReference type="PANTHER" id="PTHR10982:SF21">
    <property type="entry name" value="FATTY ACID SYNTHASE SUBUNIT BETA"/>
    <property type="match status" value="1"/>
</dbReference>
<dbReference type="AlphaFoldDB" id="A0A0D0CAK9"/>
<dbReference type="PANTHER" id="PTHR10982">
    <property type="entry name" value="MALONYL COA-ACYL CARRIER PROTEIN TRANSACYLASE"/>
    <property type="match status" value="1"/>
</dbReference>
<keyword evidence="3" id="KW-1185">Reference proteome</keyword>
<feature type="non-terminal residue" evidence="2">
    <location>
        <position position="1"/>
    </location>
</feature>
<evidence type="ECO:0008006" key="4">
    <source>
        <dbReference type="Google" id="ProtNLM"/>
    </source>
</evidence>
<proteinExistence type="predicted"/>
<keyword evidence="1" id="KW-0808">Transferase</keyword>
<sequence>IKLKCGFVTIPLPGIDIPFHSRYLWAALPKKIDPTQLNPDVLIGKYIPSLIAKLFKVLQEYAQIIYDQTSWPHLNKVLKKWDK</sequence>
<accession>A0A0D0CAK9</accession>
<dbReference type="EMBL" id="KN834852">
    <property type="protein sequence ID" value="KIK51888.1"/>
    <property type="molecule type" value="Genomic_DNA"/>
</dbReference>
<gene>
    <name evidence="2" type="ORF">GYMLUDRAFT_129339</name>
</gene>
<dbReference type="Gene3D" id="6.10.140.1400">
    <property type="match status" value="1"/>
</dbReference>
<reference evidence="2 3" key="1">
    <citation type="submission" date="2014-04" db="EMBL/GenBank/DDBJ databases">
        <title>Evolutionary Origins and Diversification of the Mycorrhizal Mutualists.</title>
        <authorList>
            <consortium name="DOE Joint Genome Institute"/>
            <consortium name="Mycorrhizal Genomics Consortium"/>
            <person name="Kohler A."/>
            <person name="Kuo A."/>
            <person name="Nagy L.G."/>
            <person name="Floudas D."/>
            <person name="Copeland A."/>
            <person name="Barry K.W."/>
            <person name="Cichocki N."/>
            <person name="Veneault-Fourrey C."/>
            <person name="LaButti K."/>
            <person name="Lindquist E.A."/>
            <person name="Lipzen A."/>
            <person name="Lundell T."/>
            <person name="Morin E."/>
            <person name="Murat C."/>
            <person name="Riley R."/>
            <person name="Ohm R."/>
            <person name="Sun H."/>
            <person name="Tunlid A."/>
            <person name="Henrissat B."/>
            <person name="Grigoriev I.V."/>
            <person name="Hibbett D.S."/>
            <person name="Martin F."/>
        </authorList>
    </citation>
    <scope>NUCLEOTIDE SEQUENCE [LARGE SCALE GENOMIC DNA]</scope>
    <source>
        <strain evidence="2 3">FD-317 M1</strain>
    </source>
</reference>
<dbReference type="OrthoDB" id="3243207at2759"/>
<dbReference type="GO" id="GO:0016740">
    <property type="term" value="F:transferase activity"/>
    <property type="evidence" value="ECO:0007669"/>
    <property type="project" value="UniProtKB-KW"/>
</dbReference>
<evidence type="ECO:0000256" key="1">
    <source>
        <dbReference type="ARBA" id="ARBA00022679"/>
    </source>
</evidence>
<organism evidence="2 3">
    <name type="scientific">Collybiopsis luxurians FD-317 M1</name>
    <dbReference type="NCBI Taxonomy" id="944289"/>
    <lineage>
        <taxon>Eukaryota</taxon>
        <taxon>Fungi</taxon>
        <taxon>Dikarya</taxon>
        <taxon>Basidiomycota</taxon>
        <taxon>Agaricomycotina</taxon>
        <taxon>Agaricomycetes</taxon>
        <taxon>Agaricomycetidae</taxon>
        <taxon>Agaricales</taxon>
        <taxon>Marasmiineae</taxon>
        <taxon>Omphalotaceae</taxon>
        <taxon>Collybiopsis</taxon>
        <taxon>Collybiopsis luxurians</taxon>
    </lineage>
</organism>
<dbReference type="Proteomes" id="UP000053593">
    <property type="component" value="Unassembled WGS sequence"/>
</dbReference>
<dbReference type="HOGENOM" id="CLU_194173_0_0_1"/>
<feature type="non-terminal residue" evidence="2">
    <location>
        <position position="83"/>
    </location>
</feature>